<accession>A0A0N1HZ78</accession>
<feature type="region of interest" description="Disordered" evidence="1">
    <location>
        <begin position="1"/>
        <end position="32"/>
    </location>
</feature>
<sequence length="387" mass="42571">MSAAASTTAEHAAGTLPNNTSAETATTETDEHEGCIDFSQLHPSVRFYRGVWKLTQLTEDDQDKPPENGEASPSATNALLPVLSPSSPHSTTALSIVALHQRLLPPAPMGGLAEVAAESYAAQLAAPDGIEFLRVHWHLLLPLLFPCSSSDPTPKAGGADTDLESGGVTASRHVKTAYSDNGAASATAKRAGEVAVDGEEEDAEPESRWTAQELLAYIQRPLSEADLKVIREPGHMDRIYYSYIVLLRFFGWRVHDEERGLLDRHRAWAERYAQLELYRSNCACGEPALAASSPGQLPPPPTYARYNFYEAGLQRVLRGLLEVGFLRLAVRLVEFLMEEMKSDRLLFLLPLVEFTLLPLVVECENVEASHKARLKKHLHRLMHSDSD</sequence>
<dbReference type="EMBL" id="LJSK01000097">
    <property type="protein sequence ID" value="KPI87232.1"/>
    <property type="molecule type" value="Genomic_DNA"/>
</dbReference>
<dbReference type="AlphaFoldDB" id="A0A0N1HZ78"/>
<proteinExistence type="predicted"/>
<dbReference type="GO" id="GO:0140625">
    <property type="term" value="F:opioid growth factor receptor activity"/>
    <property type="evidence" value="ECO:0007669"/>
    <property type="project" value="InterPro"/>
</dbReference>
<evidence type="ECO:0000313" key="2">
    <source>
        <dbReference type="EMBL" id="KPI87232.1"/>
    </source>
</evidence>
<dbReference type="InterPro" id="IPR039574">
    <property type="entry name" value="OGFr"/>
</dbReference>
<organism evidence="2 3">
    <name type="scientific">Leptomonas seymouri</name>
    <dbReference type="NCBI Taxonomy" id="5684"/>
    <lineage>
        <taxon>Eukaryota</taxon>
        <taxon>Discoba</taxon>
        <taxon>Euglenozoa</taxon>
        <taxon>Kinetoplastea</taxon>
        <taxon>Metakinetoplastina</taxon>
        <taxon>Trypanosomatida</taxon>
        <taxon>Trypanosomatidae</taxon>
        <taxon>Leishmaniinae</taxon>
        <taxon>Leptomonas</taxon>
    </lineage>
</organism>
<dbReference type="OrthoDB" id="9030204at2759"/>
<dbReference type="VEuPathDB" id="TriTrypDB:Lsey_0097_0190"/>
<dbReference type="Proteomes" id="UP000038009">
    <property type="component" value="Unassembled WGS sequence"/>
</dbReference>
<protein>
    <submittedName>
        <fullName evidence="2">Uncharacterized protein</fullName>
    </submittedName>
</protein>
<feature type="compositionally biased region" description="Low complexity" evidence="1">
    <location>
        <begin position="1"/>
        <end position="27"/>
    </location>
</feature>
<gene>
    <name evidence="2" type="ORF">ABL78_3702</name>
</gene>
<dbReference type="PANTHER" id="PTHR14015:SF2">
    <property type="entry name" value="OPIOID GROWTH FACTOR RECEPTOR (OGFR) CONSERVED DOMAIN-CONTAINING PROTEIN"/>
    <property type="match status" value="1"/>
</dbReference>
<reference evidence="2 3" key="1">
    <citation type="journal article" date="2015" name="PLoS Pathog.">
        <title>Leptomonas seymouri: Adaptations to the Dixenous Life Cycle Analyzed by Genome Sequencing, Transcriptome Profiling and Co-infection with Leishmania donovani.</title>
        <authorList>
            <person name="Kraeva N."/>
            <person name="Butenko A."/>
            <person name="Hlavacova J."/>
            <person name="Kostygov A."/>
            <person name="Myskova J."/>
            <person name="Grybchuk D."/>
            <person name="Lestinova T."/>
            <person name="Votypka J."/>
            <person name="Volf P."/>
            <person name="Opperdoes F."/>
            <person name="Flegontov P."/>
            <person name="Lukes J."/>
            <person name="Yurchenko V."/>
        </authorList>
    </citation>
    <scope>NUCLEOTIDE SEQUENCE [LARGE SCALE GENOMIC DNA]</scope>
    <source>
        <strain evidence="2 3">ATCC 30220</strain>
    </source>
</reference>
<keyword evidence="3" id="KW-1185">Reference proteome</keyword>
<evidence type="ECO:0000256" key="1">
    <source>
        <dbReference type="SAM" id="MobiDB-lite"/>
    </source>
</evidence>
<dbReference type="OMA" id="FGWRVHE"/>
<dbReference type="PANTHER" id="PTHR14015">
    <property type="entry name" value="OPIOID GROWTH FACTOR RECEPTOR OGFR ZETA-TYPE OPIOID RECEPTOR"/>
    <property type="match status" value="1"/>
</dbReference>
<name>A0A0N1HZ78_LEPSE</name>
<comment type="caution">
    <text evidence="2">The sequence shown here is derived from an EMBL/GenBank/DDBJ whole genome shotgun (WGS) entry which is preliminary data.</text>
</comment>
<evidence type="ECO:0000313" key="3">
    <source>
        <dbReference type="Proteomes" id="UP000038009"/>
    </source>
</evidence>
<feature type="region of interest" description="Disordered" evidence="1">
    <location>
        <begin position="58"/>
        <end position="86"/>
    </location>
</feature>